<reference evidence="4 5" key="1">
    <citation type="journal article" date="2021" name="Comput. Struct. Biotechnol. J.">
        <title>De novo genome assembly of the potent medicinal plant Rehmannia glutinosa using nanopore technology.</title>
        <authorList>
            <person name="Ma L."/>
            <person name="Dong C."/>
            <person name="Song C."/>
            <person name="Wang X."/>
            <person name="Zheng X."/>
            <person name="Niu Y."/>
            <person name="Chen S."/>
            <person name="Feng W."/>
        </authorList>
    </citation>
    <scope>NUCLEOTIDE SEQUENCE [LARGE SCALE GENOMIC DNA]</scope>
    <source>
        <strain evidence="4">DH-2019</strain>
    </source>
</reference>
<feature type="compositionally biased region" description="Polar residues" evidence="2">
    <location>
        <begin position="62"/>
        <end position="71"/>
    </location>
</feature>
<feature type="compositionally biased region" description="Acidic residues" evidence="2">
    <location>
        <begin position="660"/>
        <end position="675"/>
    </location>
</feature>
<dbReference type="InterPro" id="IPR036361">
    <property type="entry name" value="SAP_dom_sf"/>
</dbReference>
<organism evidence="4 5">
    <name type="scientific">Rehmannia glutinosa</name>
    <name type="common">Chinese foxglove</name>
    <dbReference type="NCBI Taxonomy" id="99300"/>
    <lineage>
        <taxon>Eukaryota</taxon>
        <taxon>Viridiplantae</taxon>
        <taxon>Streptophyta</taxon>
        <taxon>Embryophyta</taxon>
        <taxon>Tracheophyta</taxon>
        <taxon>Spermatophyta</taxon>
        <taxon>Magnoliopsida</taxon>
        <taxon>eudicotyledons</taxon>
        <taxon>Gunneridae</taxon>
        <taxon>Pentapetalae</taxon>
        <taxon>asterids</taxon>
        <taxon>lamiids</taxon>
        <taxon>Lamiales</taxon>
        <taxon>Orobanchaceae</taxon>
        <taxon>Rehmannieae</taxon>
        <taxon>Rehmannia</taxon>
    </lineage>
</organism>
<feature type="compositionally biased region" description="Low complexity" evidence="2">
    <location>
        <begin position="27"/>
        <end position="36"/>
    </location>
</feature>
<dbReference type="Proteomes" id="UP001318860">
    <property type="component" value="Unassembled WGS sequence"/>
</dbReference>
<keyword evidence="1" id="KW-0677">Repeat</keyword>
<dbReference type="Gene3D" id="1.10.720.30">
    <property type="entry name" value="SAP domain"/>
    <property type="match status" value="1"/>
</dbReference>
<evidence type="ECO:0000256" key="1">
    <source>
        <dbReference type="ARBA" id="ARBA00022737"/>
    </source>
</evidence>
<sequence length="897" mass="101442">MASSLLTYTPLSLSLTSTSAPRNCVSSAAVPSASISTPQRKSRRKKQQNQQNDLKSSDDNGYSGSADGNFTPSSAEKLLRLVFMEELMERARKGSVSGVSDVIYDMIAAGLTPGPRSFHGLVVSHVLNRDEEGAMHALRRELSEGLRPLHETFLALIRLFGSKGHATRGLEILAAMEKLNYDIRQAWLLLVEELVKSSHLEDANRVFLKGAEGGLRATDELYDLLIEEDCKVGDHSNALTIAYEMEAAGRMATTFHFNCLLSVQATCGIPEIAFATFENMEYGEAYMKPDTETYNWVIQAYTRAESYDRVQDVAELLGMMVEDYKRLQPNVRTYALLVECFTKYCVTREAIRHFRGLKNYEGGTKILHNEGQYGDPLSLYLRALCREGRIVELLEALETMAKDNQQIPPRAMILSRKYRTLVSSWIEPLQEEAEIGQEVDYIARYIAEGGLTGERKRWVPRGGKTPLDPDADGFIYSNPMETSFKQRCLEEWKIHHRKLLRTLWNEGPSVLGNVSESDYIRVQERLMKIIKGPEQNLLKPKAASKMIVSELKEELEAQGLPIDGTRNVLYQRVQKARRINRSRGRPLWVPPVEEEEEEVDEDLDELISRIKLHEGNTEFWRRRFLGEDLNENHSKPLEVEDFDVLDVSDDADVGDDVVKEAEDDEVDEEEEEVEQTEIQVGDRVKDKEVEAAKPPQMIGVQLLKDSDQTTSSSRKSKKKSSRASMEDDDDDDDWFPEDIQEAFKELRNRKVFDVSDMYTIADAWGWTWEKDFKNKAPRRWSQEWEVELAIKLMTKVIELGGTPTIGDCAMVLRAAIRAPMPSAFLQILQTTHSLGYVFGSPLYDEIISLCLDLGELDASIAIVADLETSGIKVPDETLDRVISARQANDNPVNGASQ</sequence>
<dbReference type="InterPro" id="IPR003034">
    <property type="entry name" value="SAP_dom"/>
</dbReference>
<evidence type="ECO:0000313" key="4">
    <source>
        <dbReference type="EMBL" id="KAK6136368.1"/>
    </source>
</evidence>
<feature type="domain" description="SAP" evidence="3">
    <location>
        <begin position="543"/>
        <end position="577"/>
    </location>
</feature>
<dbReference type="PANTHER" id="PTHR47447:SF25">
    <property type="entry name" value="SAP DOMAIN-CONTAINING PROTEIN"/>
    <property type="match status" value="1"/>
</dbReference>
<accession>A0ABR0VP01</accession>
<evidence type="ECO:0000313" key="5">
    <source>
        <dbReference type="Proteomes" id="UP001318860"/>
    </source>
</evidence>
<dbReference type="Gene3D" id="1.25.40.10">
    <property type="entry name" value="Tetratricopeptide repeat domain"/>
    <property type="match status" value="2"/>
</dbReference>
<dbReference type="PROSITE" id="PS50800">
    <property type="entry name" value="SAP"/>
    <property type="match status" value="1"/>
</dbReference>
<dbReference type="SUPFAM" id="SSF68906">
    <property type="entry name" value="SAP domain"/>
    <property type="match status" value="1"/>
</dbReference>
<gene>
    <name evidence="4" type="ORF">DH2020_029898</name>
</gene>
<dbReference type="InterPro" id="IPR011990">
    <property type="entry name" value="TPR-like_helical_dom_sf"/>
</dbReference>
<feature type="region of interest" description="Disordered" evidence="2">
    <location>
        <begin position="27"/>
        <end position="71"/>
    </location>
</feature>
<proteinExistence type="predicted"/>
<feature type="region of interest" description="Disordered" evidence="2">
    <location>
        <begin position="660"/>
        <end position="679"/>
    </location>
</feature>
<dbReference type="EMBL" id="JABTTQ020001041">
    <property type="protein sequence ID" value="KAK6136368.1"/>
    <property type="molecule type" value="Genomic_DNA"/>
</dbReference>
<keyword evidence="5" id="KW-1185">Reference proteome</keyword>
<comment type="caution">
    <text evidence="4">The sequence shown here is derived from an EMBL/GenBank/DDBJ whole genome shotgun (WGS) entry which is preliminary data.</text>
</comment>
<dbReference type="Pfam" id="PF02037">
    <property type="entry name" value="SAP"/>
    <property type="match status" value="1"/>
</dbReference>
<evidence type="ECO:0000259" key="3">
    <source>
        <dbReference type="PROSITE" id="PS50800"/>
    </source>
</evidence>
<dbReference type="PANTHER" id="PTHR47447">
    <property type="entry name" value="OS03G0856100 PROTEIN"/>
    <property type="match status" value="1"/>
</dbReference>
<evidence type="ECO:0000256" key="2">
    <source>
        <dbReference type="SAM" id="MobiDB-lite"/>
    </source>
</evidence>
<protein>
    <recommendedName>
        <fullName evidence="3">SAP domain-containing protein</fullName>
    </recommendedName>
</protein>
<feature type="region of interest" description="Disordered" evidence="2">
    <location>
        <begin position="684"/>
        <end position="734"/>
    </location>
</feature>
<dbReference type="SMART" id="SM00513">
    <property type="entry name" value="SAP"/>
    <property type="match status" value="1"/>
</dbReference>
<name>A0ABR0VP01_REHGL</name>